<keyword evidence="3" id="KW-0808">Transferase</keyword>
<dbReference type="NCBIfam" id="TIGR03704">
    <property type="entry name" value="PrmC_rel_meth"/>
    <property type="match status" value="1"/>
</dbReference>
<dbReference type="PANTHER" id="PTHR18895:SF74">
    <property type="entry name" value="MTRF1L RELEASE FACTOR GLUTAMINE METHYLTRANSFERASE"/>
    <property type="match status" value="1"/>
</dbReference>
<dbReference type="RefSeq" id="WP_110336036.1">
    <property type="nucleotide sequence ID" value="NZ_MASU01000005.1"/>
</dbReference>
<proteinExistence type="predicted"/>
<gene>
    <name evidence="7" type="ORF">BA062_11325</name>
</gene>
<keyword evidence="8" id="KW-1185">Reference proteome</keyword>
<dbReference type="EC" id="2.1.1.297" evidence="1"/>
<dbReference type="Gene3D" id="1.10.8.10">
    <property type="entry name" value="DNA helicase RuvA subunit, C-terminal domain"/>
    <property type="match status" value="1"/>
</dbReference>
<dbReference type="InterPro" id="IPR022446">
    <property type="entry name" value="MeTrfrase_put"/>
</dbReference>
<evidence type="ECO:0000256" key="5">
    <source>
        <dbReference type="ARBA" id="ARBA00048391"/>
    </source>
</evidence>
<dbReference type="Gene3D" id="3.40.50.150">
    <property type="entry name" value="Vaccinia Virus protein VP39"/>
    <property type="match status" value="1"/>
</dbReference>
<dbReference type="SUPFAM" id="SSF53335">
    <property type="entry name" value="S-adenosyl-L-methionine-dependent methyltransferases"/>
    <property type="match status" value="1"/>
</dbReference>
<reference evidence="7 8" key="1">
    <citation type="submission" date="2016-07" db="EMBL/GenBank/DDBJ databases">
        <title>Draft genome sequence of Prauserella sp. YIM 121212, isolated from alkaline soil.</title>
        <authorList>
            <person name="Ruckert C."/>
            <person name="Albersmeier A."/>
            <person name="Jiang C.-L."/>
            <person name="Jiang Y."/>
            <person name="Kalinowski J."/>
            <person name="Schneider O."/>
            <person name="Winkler A."/>
            <person name="Zotchev S.B."/>
        </authorList>
    </citation>
    <scope>NUCLEOTIDE SEQUENCE [LARGE SCALE GENOMIC DNA]</scope>
    <source>
        <strain evidence="7 8">YIM 121212</strain>
    </source>
</reference>
<evidence type="ECO:0000313" key="7">
    <source>
        <dbReference type="EMBL" id="PXY36032.1"/>
    </source>
</evidence>
<dbReference type="InterPro" id="IPR004556">
    <property type="entry name" value="HemK-like"/>
</dbReference>
<dbReference type="NCBIfam" id="TIGR00536">
    <property type="entry name" value="hemK_fam"/>
    <property type="match status" value="1"/>
</dbReference>
<comment type="caution">
    <text evidence="7">The sequence shown here is derived from an EMBL/GenBank/DDBJ whole genome shotgun (WGS) entry which is preliminary data.</text>
</comment>
<dbReference type="AlphaFoldDB" id="A0A318LN58"/>
<organism evidence="7 8">
    <name type="scientific">Prauserella flavalba</name>
    <dbReference type="NCBI Taxonomy" id="1477506"/>
    <lineage>
        <taxon>Bacteria</taxon>
        <taxon>Bacillati</taxon>
        <taxon>Actinomycetota</taxon>
        <taxon>Actinomycetes</taxon>
        <taxon>Pseudonocardiales</taxon>
        <taxon>Pseudonocardiaceae</taxon>
        <taxon>Prauserella</taxon>
    </lineage>
</organism>
<dbReference type="InterPro" id="IPR007848">
    <property type="entry name" value="Small_mtfrase_dom"/>
</dbReference>
<evidence type="ECO:0000313" key="8">
    <source>
        <dbReference type="Proteomes" id="UP000247892"/>
    </source>
</evidence>
<dbReference type="PANTHER" id="PTHR18895">
    <property type="entry name" value="HEMK METHYLTRANSFERASE"/>
    <property type="match status" value="1"/>
</dbReference>
<dbReference type="GO" id="GO:0102559">
    <property type="term" value="F:peptide chain release factor N(5)-glutamine methyltransferase activity"/>
    <property type="evidence" value="ECO:0007669"/>
    <property type="project" value="UniProtKB-EC"/>
</dbReference>
<dbReference type="GO" id="GO:0032259">
    <property type="term" value="P:methylation"/>
    <property type="evidence" value="ECO:0007669"/>
    <property type="project" value="UniProtKB-KW"/>
</dbReference>
<comment type="catalytic activity">
    <reaction evidence="5">
        <text>L-glutaminyl-[peptide chain release factor] + S-adenosyl-L-methionine = N(5)-methyl-L-glutaminyl-[peptide chain release factor] + S-adenosyl-L-homocysteine + H(+)</text>
        <dbReference type="Rhea" id="RHEA:42896"/>
        <dbReference type="Rhea" id="RHEA-COMP:10271"/>
        <dbReference type="Rhea" id="RHEA-COMP:10272"/>
        <dbReference type="ChEBI" id="CHEBI:15378"/>
        <dbReference type="ChEBI" id="CHEBI:30011"/>
        <dbReference type="ChEBI" id="CHEBI:57856"/>
        <dbReference type="ChEBI" id="CHEBI:59789"/>
        <dbReference type="ChEBI" id="CHEBI:61891"/>
        <dbReference type="EC" id="2.1.1.297"/>
    </reaction>
</comment>
<evidence type="ECO:0000256" key="3">
    <source>
        <dbReference type="ARBA" id="ARBA00022679"/>
    </source>
</evidence>
<evidence type="ECO:0000256" key="4">
    <source>
        <dbReference type="ARBA" id="ARBA00022691"/>
    </source>
</evidence>
<sequence length="257" mass="26635">MNLSAVVTALRNAGCVFAEDEARLLTAAARTPGELATLVRRRCAGEPLEQVVGWAEFRGLRIALEPGVFVPRKRTEFLAERAAALARPGAVVVDLCCGSGAVGAAVAAAGPISLIAADIDPAAVRCARRNLPAGARVYEGDLFDALPTPLRHHVDVLVANVPYVPTGALSLLAPEARLHEPRIALDGGADGLDVLRRVAAGAPPWLAAGGHLLIETSEEQAPVAVEAFAAAGLRPQVATSDDTAVVIGGNVHLRQNR</sequence>
<accession>A0A318LN58</accession>
<evidence type="ECO:0000256" key="1">
    <source>
        <dbReference type="ARBA" id="ARBA00012771"/>
    </source>
</evidence>
<keyword evidence="2" id="KW-0489">Methyltransferase</keyword>
<feature type="domain" description="Methyltransferase small" evidence="6">
    <location>
        <begin position="64"/>
        <end position="167"/>
    </location>
</feature>
<protein>
    <recommendedName>
        <fullName evidence="1">peptide chain release factor N(5)-glutamine methyltransferase</fullName>
        <ecNumber evidence="1">2.1.1.297</ecNumber>
    </recommendedName>
</protein>
<keyword evidence="4" id="KW-0949">S-adenosyl-L-methionine</keyword>
<dbReference type="InterPro" id="IPR050320">
    <property type="entry name" value="N5-glutamine_MTase"/>
</dbReference>
<dbReference type="EMBL" id="MASU01000005">
    <property type="protein sequence ID" value="PXY36032.1"/>
    <property type="molecule type" value="Genomic_DNA"/>
</dbReference>
<dbReference type="OrthoDB" id="9800643at2"/>
<dbReference type="CDD" id="cd02440">
    <property type="entry name" value="AdoMet_MTases"/>
    <property type="match status" value="1"/>
</dbReference>
<evidence type="ECO:0000256" key="2">
    <source>
        <dbReference type="ARBA" id="ARBA00022603"/>
    </source>
</evidence>
<dbReference type="Proteomes" id="UP000247892">
    <property type="component" value="Unassembled WGS sequence"/>
</dbReference>
<evidence type="ECO:0000259" key="6">
    <source>
        <dbReference type="Pfam" id="PF05175"/>
    </source>
</evidence>
<dbReference type="Pfam" id="PF05175">
    <property type="entry name" value="MTS"/>
    <property type="match status" value="1"/>
</dbReference>
<name>A0A318LN58_9PSEU</name>
<dbReference type="InterPro" id="IPR029063">
    <property type="entry name" value="SAM-dependent_MTases_sf"/>
</dbReference>